<dbReference type="PANTHER" id="PTHR30069">
    <property type="entry name" value="TONB-DEPENDENT OUTER MEMBRANE RECEPTOR"/>
    <property type="match status" value="1"/>
</dbReference>
<evidence type="ECO:0000256" key="6">
    <source>
        <dbReference type="ARBA" id="ARBA00023136"/>
    </source>
</evidence>
<evidence type="ECO:0000256" key="8">
    <source>
        <dbReference type="PROSITE-ProRule" id="PRU01360"/>
    </source>
</evidence>
<dbReference type="NCBIfam" id="TIGR04057">
    <property type="entry name" value="SusC_RagA_signa"/>
    <property type="match status" value="1"/>
</dbReference>
<keyword evidence="11" id="KW-1185">Reference proteome</keyword>
<evidence type="ECO:0000256" key="3">
    <source>
        <dbReference type="ARBA" id="ARBA00022452"/>
    </source>
</evidence>
<organism evidence="10 11">
    <name type="scientific">Aestuariibaculum sediminum</name>
    <dbReference type="NCBI Taxonomy" id="2770637"/>
    <lineage>
        <taxon>Bacteria</taxon>
        <taxon>Pseudomonadati</taxon>
        <taxon>Bacteroidota</taxon>
        <taxon>Flavobacteriia</taxon>
        <taxon>Flavobacteriales</taxon>
        <taxon>Flavobacteriaceae</taxon>
    </lineage>
</organism>
<comment type="subcellular location">
    <subcellularLocation>
        <location evidence="1 8">Cell outer membrane</location>
        <topology evidence="1 8">Multi-pass membrane protein</topology>
    </subcellularLocation>
</comment>
<dbReference type="FunFam" id="2.60.40.1120:FF:000003">
    <property type="entry name" value="Outer membrane protein Omp121"/>
    <property type="match status" value="1"/>
</dbReference>
<evidence type="ECO:0000256" key="1">
    <source>
        <dbReference type="ARBA" id="ARBA00004571"/>
    </source>
</evidence>
<dbReference type="Gene3D" id="2.60.40.1120">
    <property type="entry name" value="Carboxypeptidase-like, regulatory domain"/>
    <property type="match status" value="1"/>
</dbReference>
<dbReference type="PROSITE" id="PS52016">
    <property type="entry name" value="TONB_DEPENDENT_REC_3"/>
    <property type="match status" value="1"/>
</dbReference>
<dbReference type="AlphaFoldDB" id="A0A8J6QBF8"/>
<dbReference type="RefSeq" id="WP_188230709.1">
    <property type="nucleotide sequence ID" value="NZ_JACVXB010000005.1"/>
</dbReference>
<keyword evidence="3 8" id="KW-1134">Transmembrane beta strand</keyword>
<keyword evidence="4 8" id="KW-0812">Transmembrane</keyword>
<keyword evidence="2 8" id="KW-0813">Transport</keyword>
<sequence>MKQPLTKRRFHGAFKHHLKIKLTTLFVFTLIFNTRANTTSDPTKPNILTENLTNNNIPFASKAQNQTKVSTQKLNISGIITDINNQPLPGATVLEKGTTNGAQSDFDGRFSLQISNPNAVLVVSYIGFKTQEISIGNQTQFNIKLEEDSAVLDEVVVVGYGTQQKANVTGAVSQISGEKLQSRPVTNVSAALQGQIPGVTVQAQGGAPGANSAITIRGLSSLNGGGALVIVDGIPGNLNNVNPDDIESISVLKDGASAAIYGSRASGGVILITTKKGKTGKTTVTYNGNSAIQTPTIVPKQLDPIDSAIYGNLAFANAGRGTLYPQYVLDALNDPNVSAVANTSNTRDFFFTGDFDWTEHFYNSRFQQNHSLSIAGGSEQNTYNISASWLDQDGYFSKWGPDNFDRYTFRVNLSNKLIPEKLTLNTNISLTSNDRLQSSLQAGVIQSVFQAGRNQEIYDPNGNYSRYRFQQNTLQLLQEAGFDEDKTHRMEGRLGLNWNVTKEFSVETLLGYNIQWQKGTLFGRGYYKHNTEGDIVDPNGVPRWVNQPTRVILNNGYNRFYTTQAIARYKKSFNKHNIEVLVGASAEESYNETNSTQRFNINGNELAALNLGDPDTAQNSFGIGEWGILSQFGRAVYSFDNKYIVEGTFRRDGSSRFSDENKWGFFPSVLAAWRVSNESFMQNIKAISNLKLKASYGETGNQSGIGLYDHINTITPTGNLLLPDGGGIQPIYRNPQLASQDRTWETVKSFNYGIELGFLSNRLQGEFNYFVKRNENMLINIDVPSIIGIGVPTNNNGELETKGWDAQISWTDTVESIGLKYSIGANIFDQTDKIVSLDQETVNLGTGIRNLQGYPSNGIFGFRTNGIYRTQEQFDNGVRFNNGVEELGDIEYVDIDGDGQVSNNPDDIAYIGDLKPRYVYGFNFSAEWKNFDFSAFFQGVGKRNYYLNADAVGPFRNPWDNWAFAELGDYWTPDNVNAKYPRPLARGTNFRFSDFWMQDASYIRLKNLQVGYNLAEKHLSKIGFKSFRIYFSGENLWEKTNLILFDPEINSLNGRAYPLNRSYSLGINVSL</sequence>
<reference evidence="10 11" key="1">
    <citation type="submission" date="2020-09" db="EMBL/GenBank/DDBJ databases">
        <title>TT11 complete genome.</title>
        <authorList>
            <person name="Wu Z."/>
        </authorList>
    </citation>
    <scope>NUCLEOTIDE SEQUENCE [LARGE SCALE GENOMIC DNA]</scope>
    <source>
        <strain evidence="10 11">TT11</strain>
    </source>
</reference>
<protein>
    <submittedName>
        <fullName evidence="10">TonB-dependent receptor</fullName>
    </submittedName>
</protein>
<accession>A0A8J6QBF8</accession>
<keyword evidence="6 8" id="KW-0472">Membrane</keyword>
<gene>
    <name evidence="10" type="ORF">ICJ83_12345</name>
</gene>
<dbReference type="GO" id="GO:0009279">
    <property type="term" value="C:cell outer membrane"/>
    <property type="evidence" value="ECO:0007669"/>
    <property type="project" value="UniProtKB-SubCell"/>
</dbReference>
<dbReference type="InterPro" id="IPR037066">
    <property type="entry name" value="Plug_dom_sf"/>
</dbReference>
<dbReference type="NCBIfam" id="TIGR04056">
    <property type="entry name" value="OMP_RagA_SusC"/>
    <property type="match status" value="1"/>
</dbReference>
<dbReference type="GO" id="GO:0044718">
    <property type="term" value="P:siderophore transmembrane transport"/>
    <property type="evidence" value="ECO:0007669"/>
    <property type="project" value="TreeGrafter"/>
</dbReference>
<keyword evidence="10" id="KW-0675">Receptor</keyword>
<name>A0A8J6QBF8_9FLAO</name>
<dbReference type="InterPro" id="IPR023997">
    <property type="entry name" value="TonB-dep_OMP_SusC/RagA_CS"/>
</dbReference>
<evidence type="ECO:0000256" key="5">
    <source>
        <dbReference type="ARBA" id="ARBA00022729"/>
    </source>
</evidence>
<dbReference type="InterPro" id="IPR036942">
    <property type="entry name" value="Beta-barrel_TonB_sf"/>
</dbReference>
<evidence type="ECO:0000256" key="2">
    <source>
        <dbReference type="ARBA" id="ARBA00022448"/>
    </source>
</evidence>
<proteinExistence type="inferred from homology"/>
<dbReference type="InterPro" id="IPR023996">
    <property type="entry name" value="TonB-dep_OMP_SusC/RagA"/>
</dbReference>
<comment type="similarity">
    <text evidence="8">Belongs to the TonB-dependent receptor family.</text>
</comment>
<keyword evidence="7 8" id="KW-0998">Cell outer membrane</keyword>
<dbReference type="InterPro" id="IPR008969">
    <property type="entry name" value="CarboxyPept-like_regulatory"/>
</dbReference>
<evidence type="ECO:0000313" key="10">
    <source>
        <dbReference type="EMBL" id="MBD0832926.1"/>
    </source>
</evidence>
<dbReference type="EMBL" id="JACVXB010000005">
    <property type="protein sequence ID" value="MBD0832926.1"/>
    <property type="molecule type" value="Genomic_DNA"/>
</dbReference>
<dbReference type="Pfam" id="PF13715">
    <property type="entry name" value="CarbopepD_reg_2"/>
    <property type="match status" value="1"/>
</dbReference>
<dbReference type="Proteomes" id="UP000600588">
    <property type="component" value="Unassembled WGS sequence"/>
</dbReference>
<dbReference type="InterPro" id="IPR039426">
    <property type="entry name" value="TonB-dep_rcpt-like"/>
</dbReference>
<dbReference type="InterPro" id="IPR012910">
    <property type="entry name" value="Plug_dom"/>
</dbReference>
<dbReference type="SUPFAM" id="SSF49464">
    <property type="entry name" value="Carboxypeptidase regulatory domain-like"/>
    <property type="match status" value="1"/>
</dbReference>
<dbReference type="Pfam" id="PF07715">
    <property type="entry name" value="Plug"/>
    <property type="match status" value="1"/>
</dbReference>
<dbReference type="PANTHER" id="PTHR30069:SF29">
    <property type="entry name" value="HEMOGLOBIN AND HEMOGLOBIN-HAPTOGLOBIN-BINDING PROTEIN 1-RELATED"/>
    <property type="match status" value="1"/>
</dbReference>
<evidence type="ECO:0000256" key="4">
    <source>
        <dbReference type="ARBA" id="ARBA00022692"/>
    </source>
</evidence>
<dbReference type="Gene3D" id="2.170.130.10">
    <property type="entry name" value="TonB-dependent receptor, plug domain"/>
    <property type="match status" value="1"/>
</dbReference>
<evidence type="ECO:0000256" key="7">
    <source>
        <dbReference type="ARBA" id="ARBA00023237"/>
    </source>
</evidence>
<keyword evidence="5" id="KW-0732">Signal</keyword>
<evidence type="ECO:0000313" key="11">
    <source>
        <dbReference type="Proteomes" id="UP000600588"/>
    </source>
</evidence>
<evidence type="ECO:0000259" key="9">
    <source>
        <dbReference type="Pfam" id="PF07715"/>
    </source>
</evidence>
<comment type="caution">
    <text evidence="10">The sequence shown here is derived from an EMBL/GenBank/DDBJ whole genome shotgun (WGS) entry which is preliminary data.</text>
</comment>
<dbReference type="SUPFAM" id="SSF56935">
    <property type="entry name" value="Porins"/>
    <property type="match status" value="1"/>
</dbReference>
<feature type="domain" description="TonB-dependent receptor plug" evidence="9">
    <location>
        <begin position="165"/>
        <end position="269"/>
    </location>
</feature>
<dbReference type="GO" id="GO:0015344">
    <property type="term" value="F:siderophore uptake transmembrane transporter activity"/>
    <property type="evidence" value="ECO:0007669"/>
    <property type="project" value="TreeGrafter"/>
</dbReference>
<dbReference type="Gene3D" id="2.40.170.20">
    <property type="entry name" value="TonB-dependent receptor, beta-barrel domain"/>
    <property type="match status" value="1"/>
</dbReference>